<accession>A0A2H9P8Z5</accession>
<dbReference type="EMBL" id="PEUT01000062">
    <property type="protein sequence ID" value="PIV13499.1"/>
    <property type="molecule type" value="Genomic_DNA"/>
</dbReference>
<dbReference type="Proteomes" id="UP000228874">
    <property type="component" value="Unassembled WGS sequence"/>
</dbReference>
<accession>A0A2H9M8K0</accession>
<dbReference type="Proteomes" id="UP000231232">
    <property type="component" value="Unassembled WGS sequence"/>
</dbReference>
<evidence type="ECO:0000313" key="7">
    <source>
        <dbReference type="EMBL" id="PJB04286.1"/>
    </source>
</evidence>
<evidence type="ECO:0000313" key="4">
    <source>
        <dbReference type="EMBL" id="PIV89721.1"/>
    </source>
</evidence>
<dbReference type="Proteomes" id="UP000228989">
    <property type="component" value="Unassembled WGS sequence"/>
</dbReference>
<reference evidence="1 11" key="2">
    <citation type="submission" date="2017-09" db="EMBL/GenBank/DDBJ databases">
        <title>Depth-based differentiation of microbial function through sediment-hosted aquifers and enrichment of novel symbionts in the deep terrestrial subsurface.</title>
        <authorList>
            <person name="Probst A.J."/>
            <person name="Ladd B."/>
            <person name="Jarett J.K."/>
            <person name="Geller-Mcgrath D.E."/>
            <person name="Sieber C.M."/>
            <person name="Emerson J.B."/>
            <person name="Anantharaman K."/>
            <person name="Thomas B.C."/>
            <person name="Malmstrom R."/>
            <person name="Stieglmeier M."/>
            <person name="Klingl A."/>
            <person name="Woyke T."/>
            <person name="Ryan C.M."/>
            <person name="Banfield J.F."/>
        </authorList>
    </citation>
    <scope>NUCLEOTIDE SEQUENCE [LARGE SCALE GENOMIC DNA]</scope>
    <source>
        <strain evidence="3">CG02_land_8_20_14_3_00_31_209</strain>
        <strain evidence="2">CG03_land_8_20_14_0_80_31_114</strain>
        <strain evidence="4">CG17_big_fil_post_rev_8_21_14_2_50_31_73</strain>
        <strain evidence="1">CG18_big_fil_WC_8_21_14_2_50_31_19</strain>
        <strain evidence="6">CG_4_10_14_0_8_um_filter_31_133</strain>
        <strain evidence="5">CG_4_8_14_3_um_filter</strain>
        <strain evidence="8">CG_4_9_14_0_8_um_filter_31_21</strain>
        <strain evidence="7">CG_4_9_14_3_um_filter_31_125</strain>
    </source>
</reference>
<evidence type="ECO:0000313" key="6">
    <source>
        <dbReference type="EMBL" id="PIY99943.1"/>
    </source>
</evidence>
<dbReference type="EMBL" id="PFSX01000040">
    <property type="protein sequence ID" value="PJC01335.1"/>
    <property type="molecule type" value="Genomic_DNA"/>
</dbReference>
<sequence>MKILSLNQLDNSFLLTAARSVGFKLPQTSLLVCQKQDESALDEQQLRAFYVSFTSNTQQQLTYANISLAKTHDIFPISLFCEDFEKYNIRSFADFFANIKSIVKDGKNILVQRTIFAEKSGDVEFKNSEIRIKAKIGMYAKDSEFEEYIFDQNSQEIVPKKIFSQTKRLARDDYTFDLISVPISQEQQTQQKLNTQDKILLRQFIAQLQQLNLKNTVAQFVIENSSIFLIRFINIIENQVKETDLNLQLPFTQVLFLANLNNNLASYIYFNNKSADSSKWIIVKKEQINTLLSMASTYFLRDLKILLDCSGFDIFQIEEVVSVLRSFNYIFGFLVREQDALSIDDLLKLHPKQLLLKVNSLSENLLLQELEYISARCKTIGVDCVFFMQSQDSETILQLLLLEQPLCFEIFDENSILNIYGQIQNCEQKLLFKAAIKILKRKQVC</sequence>
<evidence type="ECO:0000313" key="9">
    <source>
        <dbReference type="Proteomes" id="UP000228874"/>
    </source>
</evidence>
<evidence type="ECO:0000313" key="2">
    <source>
        <dbReference type="EMBL" id="PIV13499.1"/>
    </source>
</evidence>
<evidence type="ECO:0000313" key="5">
    <source>
        <dbReference type="EMBL" id="PIX27964.1"/>
    </source>
</evidence>
<proteinExistence type="predicted"/>
<dbReference type="Proteomes" id="UP000231449">
    <property type="component" value="Unassembled WGS sequence"/>
</dbReference>
<reference evidence="9 10" key="1">
    <citation type="submission" date="2017-09" db="EMBL/GenBank/DDBJ databases">
        <title>Depth-based differentiation of microbial function through sediment-hosted aquifers and enrichment of novel symbionts in the deep terrestrial subsurface.</title>
        <authorList>
            <person name="Probst A.J."/>
            <person name="Ladd B."/>
            <person name="Jarett J.K."/>
            <person name="Geller-Mcgrath D.E."/>
            <person name="Sieber C.M.K."/>
            <person name="Emerson J.B."/>
            <person name="Anantharaman K."/>
            <person name="Thomas B.C."/>
            <person name="Malmstrom R."/>
            <person name="Stieglmeier M."/>
            <person name="Klingl A."/>
            <person name="Woyke T."/>
            <person name="Ryan C.M."/>
            <person name="Banfield J.F."/>
        </authorList>
    </citation>
    <scope>NUCLEOTIDE SEQUENCE [LARGE SCALE GENOMIC DNA]</scope>
</reference>
<protein>
    <submittedName>
        <fullName evidence="1">Uncharacterized protein</fullName>
    </submittedName>
</protein>
<accession>A0A2H9N238</accession>
<dbReference type="EMBL" id="PFFF01000032">
    <property type="protein sequence ID" value="PIV89721.1"/>
    <property type="molecule type" value="Genomic_DNA"/>
</dbReference>
<accession>A0A2G9LJC1</accession>
<dbReference type="AlphaFoldDB" id="A0A2G9LJC1"/>
<organism evidence="1 11">
    <name type="scientific">Huberarchaeum crystalense</name>
    <dbReference type="NCBI Taxonomy" id="2014257"/>
    <lineage>
        <taxon>Archaea</taxon>
        <taxon>Candidatus Huberarchaeota</taxon>
        <taxon>Candidatus Huberarchaeia</taxon>
        <taxon>Candidatus Huberarchaeales</taxon>
        <taxon>Candidatus Huberarchaeaceae</taxon>
        <taxon>Candidatus Huberarchaeum</taxon>
    </lineage>
</organism>
<dbReference type="EMBL" id="PFIH01000052">
    <property type="protein sequence ID" value="PIX27964.1"/>
    <property type="molecule type" value="Genomic_DNA"/>
</dbReference>
<evidence type="ECO:0000313" key="8">
    <source>
        <dbReference type="EMBL" id="PJC01335.1"/>
    </source>
</evidence>
<accession>A0A2H9M3E2</accession>
<dbReference type="EMBL" id="PETW01000004">
    <property type="protein sequence ID" value="PIV46636.1"/>
    <property type="molecule type" value="Genomic_DNA"/>
</dbReference>
<evidence type="ECO:0000313" key="1">
    <source>
        <dbReference type="EMBL" id="PIN66629.1"/>
    </source>
</evidence>
<dbReference type="EMBL" id="PCUF01000012">
    <property type="protein sequence ID" value="PIN66629.1"/>
    <property type="molecule type" value="Genomic_DNA"/>
</dbReference>
<dbReference type="EMBL" id="PFMG01000017">
    <property type="protein sequence ID" value="PIY99943.1"/>
    <property type="molecule type" value="Genomic_DNA"/>
</dbReference>
<dbReference type="Proteomes" id="UP000229789">
    <property type="component" value="Unassembled WGS sequence"/>
</dbReference>
<dbReference type="EMBL" id="PFUW01000012">
    <property type="protein sequence ID" value="PJB04286.1"/>
    <property type="molecule type" value="Genomic_DNA"/>
</dbReference>
<dbReference type="Proteomes" id="UP000230713">
    <property type="component" value="Unassembled WGS sequence"/>
</dbReference>
<evidence type="ECO:0000313" key="10">
    <source>
        <dbReference type="Proteomes" id="UP000228888"/>
    </source>
</evidence>
<dbReference type="Proteomes" id="UP000230477">
    <property type="component" value="Unassembled WGS sequence"/>
</dbReference>
<gene>
    <name evidence="8" type="ORF">CO072_01550</name>
    <name evidence="7" type="ORF">CO124_00560</name>
    <name evidence="3" type="ORF">COS22_00245</name>
    <name evidence="2" type="ORF">COS45_02620</name>
    <name evidence="4" type="ORF">COW47_01330</name>
    <name evidence="1" type="ORF">COW69_01185</name>
    <name evidence="6" type="ORF">COY63_00775</name>
    <name evidence="5" type="ORF">COZ66_02120</name>
</gene>
<dbReference type="Proteomes" id="UP000228888">
    <property type="component" value="Unassembled WGS sequence"/>
</dbReference>
<evidence type="ECO:0000313" key="11">
    <source>
        <dbReference type="Proteomes" id="UP000229789"/>
    </source>
</evidence>
<name>A0A2G9LJC1_HUBC1</name>
<evidence type="ECO:0000313" key="3">
    <source>
        <dbReference type="EMBL" id="PIV46636.1"/>
    </source>
</evidence>
<comment type="caution">
    <text evidence="1">The sequence shown here is derived from an EMBL/GenBank/DDBJ whole genome shotgun (WGS) entry which is preliminary data.</text>
</comment>
<accession>A0A2H9RDN3</accession>
<accession>A0A2H9QSN9</accession>
<accession>A0A2H9MMF7</accession>